<comment type="caution">
    <text evidence="2">The sequence shown here is derived from an EMBL/GenBank/DDBJ whole genome shotgun (WGS) entry which is preliminary data.</text>
</comment>
<proteinExistence type="predicted"/>
<dbReference type="EMBL" id="MRTJ01000014">
    <property type="protein sequence ID" value="OMF09053.1"/>
    <property type="molecule type" value="Genomic_DNA"/>
</dbReference>
<evidence type="ECO:0000313" key="2">
    <source>
        <dbReference type="EMBL" id="OMF09053.1"/>
    </source>
</evidence>
<dbReference type="Proteomes" id="UP000187134">
    <property type="component" value="Unassembled WGS sequence"/>
</dbReference>
<evidence type="ECO:0000256" key="1">
    <source>
        <dbReference type="SAM" id="MobiDB-lite"/>
    </source>
</evidence>
<evidence type="ECO:0000313" key="3">
    <source>
        <dbReference type="Proteomes" id="UP000187134"/>
    </source>
</evidence>
<protein>
    <submittedName>
        <fullName evidence="2">Uncharacterized protein</fullName>
    </submittedName>
</protein>
<dbReference type="RefSeq" id="WP_076333554.1">
    <property type="nucleotide sequence ID" value="NZ_BCNV01000004.1"/>
</dbReference>
<dbReference type="AlphaFoldDB" id="A0A1R1BKA1"/>
<organism evidence="2 3">
    <name type="scientific">Paenibacillus amylolyticus</name>
    <dbReference type="NCBI Taxonomy" id="1451"/>
    <lineage>
        <taxon>Bacteria</taxon>
        <taxon>Bacillati</taxon>
        <taxon>Bacillota</taxon>
        <taxon>Bacilli</taxon>
        <taxon>Bacillales</taxon>
        <taxon>Paenibacillaceae</taxon>
        <taxon>Paenibacillus</taxon>
    </lineage>
</organism>
<accession>A0A1R1BKA1</accession>
<gene>
    <name evidence="2" type="ORF">BK131_24085</name>
</gene>
<sequence length="88" mass="10290">MRAGNIKVEKTRVILLGQRVEYPIIEENRHIIESGKREKGTERASIHNPSVTSEGMKSQQNIWTSRVLRNGARNQPWFDKLQDYRNEV</sequence>
<reference evidence="2 3" key="1">
    <citation type="submission" date="2016-11" db="EMBL/GenBank/DDBJ databases">
        <title>Paenibacillus species isolates.</title>
        <authorList>
            <person name="Beno S.M."/>
        </authorList>
    </citation>
    <scope>NUCLEOTIDE SEQUENCE [LARGE SCALE GENOMIC DNA]</scope>
    <source>
        <strain evidence="2 3">FSL H8-0246</strain>
    </source>
</reference>
<name>A0A1R1BKA1_PAEAM</name>
<feature type="compositionally biased region" description="Basic and acidic residues" evidence="1">
    <location>
        <begin position="33"/>
        <end position="45"/>
    </location>
</feature>
<feature type="compositionally biased region" description="Polar residues" evidence="1">
    <location>
        <begin position="47"/>
        <end position="59"/>
    </location>
</feature>
<feature type="region of interest" description="Disordered" evidence="1">
    <location>
        <begin position="33"/>
        <end position="59"/>
    </location>
</feature>